<proteinExistence type="predicted"/>
<evidence type="ECO:0000313" key="3">
    <source>
        <dbReference type="Proteomes" id="UP001295794"/>
    </source>
</evidence>
<comment type="function">
    <text evidence="1">Component of the MICOS complex, a large protein complex of the mitochondrial inner membrane that plays crucial roles in the maintenance of crista junctions, inner membrane architecture, and formation of contact sites to the outer membrane.</text>
</comment>
<dbReference type="Pfam" id="PF09769">
    <property type="entry name" value="ApoO"/>
    <property type="match status" value="1"/>
</dbReference>
<dbReference type="GO" id="GO:0061617">
    <property type="term" value="C:MICOS complex"/>
    <property type="evidence" value="ECO:0007669"/>
    <property type="project" value="UniProtKB-UniRule"/>
</dbReference>
<dbReference type="EMBL" id="CAVNYO010000078">
    <property type="protein sequence ID" value="CAK5264980.1"/>
    <property type="molecule type" value="Genomic_DNA"/>
</dbReference>
<comment type="caution">
    <text evidence="2">The sequence shown here is derived from an EMBL/GenBank/DDBJ whole genome shotgun (WGS) entry which is preliminary data.</text>
</comment>
<protein>
    <recommendedName>
        <fullName evidence="1">MICOS complex subunit</fullName>
    </recommendedName>
</protein>
<keyword evidence="3" id="KW-1185">Reference proteome</keyword>
<accession>A0AAD2GYQ4</accession>
<dbReference type="PANTHER" id="PTHR28268:SF1">
    <property type="entry name" value="MICOS SUBUNIT MIC26"/>
    <property type="match status" value="1"/>
</dbReference>
<reference evidence="2" key="1">
    <citation type="submission" date="2023-11" db="EMBL/GenBank/DDBJ databases">
        <authorList>
            <person name="De Vega J J."/>
            <person name="De Vega J J."/>
        </authorList>
    </citation>
    <scope>NUCLEOTIDE SEQUENCE</scope>
</reference>
<dbReference type="InterPro" id="IPR033181">
    <property type="entry name" value="Mic26_fungi"/>
</dbReference>
<comment type="subcellular location">
    <subcellularLocation>
        <location evidence="1">Mitochondrion inner membrane</location>
    </subcellularLocation>
</comment>
<dbReference type="Proteomes" id="UP001295794">
    <property type="component" value="Unassembled WGS sequence"/>
</dbReference>
<keyword evidence="1" id="KW-0999">Mitochondrion inner membrane</keyword>
<keyword evidence="1" id="KW-0496">Mitochondrion</keyword>
<name>A0AAD2GYQ4_9AGAR</name>
<dbReference type="PANTHER" id="PTHR28268">
    <property type="entry name" value="MICOS SUBUNIT MIC26"/>
    <property type="match status" value="1"/>
</dbReference>
<gene>
    <name evidence="2" type="ORF">MYCIT1_LOCUS5607</name>
</gene>
<dbReference type="InterPro" id="IPR019166">
    <property type="entry name" value="MIC26/MIC27"/>
</dbReference>
<evidence type="ECO:0000256" key="1">
    <source>
        <dbReference type="RuleBase" id="RU363021"/>
    </source>
</evidence>
<evidence type="ECO:0000313" key="2">
    <source>
        <dbReference type="EMBL" id="CAK5264980.1"/>
    </source>
</evidence>
<dbReference type="AlphaFoldDB" id="A0AAD2GYQ4"/>
<keyword evidence="1" id="KW-0472">Membrane</keyword>
<dbReference type="GO" id="GO:0044284">
    <property type="term" value="C:mitochondrial crista junction"/>
    <property type="evidence" value="ECO:0007669"/>
    <property type="project" value="TreeGrafter"/>
</dbReference>
<sequence>MASSEAGPVKQKLSIYPAAEEEILLLNTPSDLELKIGETRRAVAGTLREAHSSVQGLASQWIGIEGQVEARLKSLHAPNETLTPGALYAATALLAGTILTRHRAFPLRFLTPPIFGAVAFAHFLPQTSANIRAYASDLEDAHMPEVARFHETGKSHAMMGWERLKEGSLKGKDKAGESVLGALEKLQELTGLKVTEALGVVREMEKKAEGVVEEVVGDVLEKKESVQEKVDEKVQEKLV</sequence>
<dbReference type="GO" id="GO:0042407">
    <property type="term" value="P:cristae formation"/>
    <property type="evidence" value="ECO:0007669"/>
    <property type="project" value="InterPro"/>
</dbReference>
<comment type="subunit">
    <text evidence="1">Component of the mitochondrial contact site and cristae organizing system (MICOS) complex.</text>
</comment>
<organism evidence="2 3">
    <name type="scientific">Mycena citricolor</name>
    <dbReference type="NCBI Taxonomy" id="2018698"/>
    <lineage>
        <taxon>Eukaryota</taxon>
        <taxon>Fungi</taxon>
        <taxon>Dikarya</taxon>
        <taxon>Basidiomycota</taxon>
        <taxon>Agaricomycotina</taxon>
        <taxon>Agaricomycetes</taxon>
        <taxon>Agaricomycetidae</taxon>
        <taxon>Agaricales</taxon>
        <taxon>Marasmiineae</taxon>
        <taxon>Mycenaceae</taxon>
        <taxon>Mycena</taxon>
    </lineage>
</organism>